<keyword evidence="6" id="KW-1185">Reference proteome</keyword>
<keyword evidence="3" id="KW-0472">Membrane</keyword>
<dbReference type="EMBL" id="CP081296">
    <property type="protein sequence ID" value="QZD92924.1"/>
    <property type="molecule type" value="Genomic_DNA"/>
</dbReference>
<dbReference type="InterPro" id="IPR043128">
    <property type="entry name" value="Rev_trsase/Diguanyl_cyclase"/>
</dbReference>
<dbReference type="SUPFAM" id="SSF55073">
    <property type="entry name" value="Nucleotide cyclase"/>
    <property type="match status" value="1"/>
</dbReference>
<keyword evidence="3" id="KW-0812">Transmembrane</keyword>
<dbReference type="InterPro" id="IPR029787">
    <property type="entry name" value="Nucleotide_cyclase"/>
</dbReference>
<sequence>MAERRSETLRAIGDVEKRTLFANILASAAIIGLSQTLPNATAFYLPALLRFVVIFLSAIVYTRIRRELGVNAPTMTTIYFGVFVSLLGGLSWGLLLLPVMLEPVLHAASFMIFGAILVCVSLISSNTSSAPHMWVPFILSFLASALAGLAMDAGPLALQFGLGLTIVVAVLTLFSFGTAKQSIRAADMLVENRRLGEELADALSHAEFLAKRDPLTGLYNRRAVFEYRNHENARNDRAHVMLIDIDRFKQVNDRFGHDLGDRLLVAIATVIRDTLRELPGETHYAARLGGEEFAIFLDLSEEAEASAFAECVRMKIERVAFEFSMPEGLATASIGLSHLDRGEPIAHSLQRADTALYEAKNAGRNNVRSRDRELAA</sequence>
<proteinExistence type="predicted"/>
<dbReference type="InterPro" id="IPR000160">
    <property type="entry name" value="GGDEF_dom"/>
</dbReference>
<dbReference type="InterPro" id="IPR050469">
    <property type="entry name" value="Diguanylate_Cyclase"/>
</dbReference>
<evidence type="ECO:0000256" key="3">
    <source>
        <dbReference type="SAM" id="Phobius"/>
    </source>
</evidence>
<evidence type="ECO:0000256" key="1">
    <source>
        <dbReference type="ARBA" id="ARBA00012528"/>
    </source>
</evidence>
<dbReference type="EC" id="2.7.7.65" evidence="1"/>
<evidence type="ECO:0000259" key="4">
    <source>
        <dbReference type="PROSITE" id="PS50887"/>
    </source>
</evidence>
<keyword evidence="3" id="KW-1133">Transmembrane helix</keyword>
<evidence type="ECO:0000313" key="5">
    <source>
        <dbReference type="EMBL" id="QZD92924.1"/>
    </source>
</evidence>
<dbReference type="Gene3D" id="3.30.70.270">
    <property type="match status" value="1"/>
</dbReference>
<dbReference type="CDD" id="cd01949">
    <property type="entry name" value="GGDEF"/>
    <property type="match status" value="1"/>
</dbReference>
<organism evidence="5 6">
    <name type="scientific">Qipengyuania xiapuensis</name>
    <dbReference type="NCBI Taxonomy" id="2867236"/>
    <lineage>
        <taxon>Bacteria</taxon>
        <taxon>Pseudomonadati</taxon>
        <taxon>Pseudomonadota</taxon>
        <taxon>Alphaproteobacteria</taxon>
        <taxon>Sphingomonadales</taxon>
        <taxon>Erythrobacteraceae</taxon>
        <taxon>Qipengyuania</taxon>
    </lineage>
</organism>
<protein>
    <recommendedName>
        <fullName evidence="1">diguanylate cyclase</fullName>
        <ecNumber evidence="1">2.7.7.65</ecNumber>
    </recommendedName>
</protein>
<dbReference type="PANTHER" id="PTHR45138:SF9">
    <property type="entry name" value="DIGUANYLATE CYCLASE DGCM-RELATED"/>
    <property type="match status" value="1"/>
</dbReference>
<evidence type="ECO:0000256" key="2">
    <source>
        <dbReference type="ARBA" id="ARBA00034247"/>
    </source>
</evidence>
<feature type="transmembrane region" description="Helical" evidence="3">
    <location>
        <begin position="134"/>
        <end position="151"/>
    </location>
</feature>
<feature type="transmembrane region" description="Helical" evidence="3">
    <location>
        <begin position="76"/>
        <end position="97"/>
    </location>
</feature>
<feature type="transmembrane region" description="Helical" evidence="3">
    <location>
        <begin position="157"/>
        <end position="179"/>
    </location>
</feature>
<feature type="transmembrane region" description="Helical" evidence="3">
    <location>
        <begin position="103"/>
        <end position="122"/>
    </location>
</feature>
<dbReference type="SMART" id="SM00267">
    <property type="entry name" value="GGDEF"/>
    <property type="match status" value="1"/>
</dbReference>
<gene>
    <name evidence="5" type="ORF">K3162_02475</name>
</gene>
<dbReference type="Pfam" id="PF00990">
    <property type="entry name" value="GGDEF"/>
    <property type="match status" value="1"/>
</dbReference>
<feature type="domain" description="GGDEF" evidence="4">
    <location>
        <begin position="236"/>
        <end position="372"/>
    </location>
</feature>
<dbReference type="NCBIfam" id="TIGR00254">
    <property type="entry name" value="GGDEF"/>
    <property type="match status" value="1"/>
</dbReference>
<dbReference type="PROSITE" id="PS50887">
    <property type="entry name" value="GGDEF"/>
    <property type="match status" value="1"/>
</dbReference>
<dbReference type="RefSeq" id="WP_221428620.1">
    <property type="nucleotide sequence ID" value="NZ_CP081296.1"/>
</dbReference>
<feature type="transmembrane region" description="Helical" evidence="3">
    <location>
        <begin position="20"/>
        <end position="37"/>
    </location>
</feature>
<dbReference type="Proteomes" id="UP000824300">
    <property type="component" value="Chromosome"/>
</dbReference>
<accession>A0ABX8ZYG2</accession>
<comment type="catalytic activity">
    <reaction evidence="2">
        <text>2 GTP = 3',3'-c-di-GMP + 2 diphosphate</text>
        <dbReference type="Rhea" id="RHEA:24898"/>
        <dbReference type="ChEBI" id="CHEBI:33019"/>
        <dbReference type="ChEBI" id="CHEBI:37565"/>
        <dbReference type="ChEBI" id="CHEBI:58805"/>
        <dbReference type="EC" id="2.7.7.65"/>
    </reaction>
</comment>
<feature type="transmembrane region" description="Helical" evidence="3">
    <location>
        <begin position="43"/>
        <end position="64"/>
    </location>
</feature>
<dbReference type="PANTHER" id="PTHR45138">
    <property type="entry name" value="REGULATORY COMPONENTS OF SENSORY TRANSDUCTION SYSTEM"/>
    <property type="match status" value="1"/>
</dbReference>
<reference evidence="5 6" key="1">
    <citation type="submission" date="2021-08" db="EMBL/GenBank/DDBJ databases">
        <title>Comparative Genomics Analysis of the Genus Qipengyuania Reveals Extensive Genetic Diversity and Metabolic Versatility, Including the Description of Fifteen Novel Species.</title>
        <authorList>
            <person name="Liu Y."/>
        </authorList>
    </citation>
    <scope>NUCLEOTIDE SEQUENCE [LARGE SCALE GENOMIC DNA]</scope>
    <source>
        <strain evidence="5 6">1NDW3</strain>
    </source>
</reference>
<evidence type="ECO:0000313" key="6">
    <source>
        <dbReference type="Proteomes" id="UP000824300"/>
    </source>
</evidence>
<name>A0ABX8ZYG2_9SPHN</name>